<dbReference type="RefSeq" id="WP_116172993.1">
    <property type="nucleotide sequence ID" value="NZ_CP144375.1"/>
</dbReference>
<gene>
    <name evidence="1" type="ORF">BCF44_10295</name>
</gene>
<comment type="caution">
    <text evidence="1">The sequence shown here is derived from an EMBL/GenBank/DDBJ whole genome shotgun (WGS) entry which is preliminary data.</text>
</comment>
<accession>A0A3E0I540</accession>
<dbReference type="Proteomes" id="UP000256269">
    <property type="component" value="Unassembled WGS sequence"/>
</dbReference>
<proteinExistence type="predicted"/>
<reference evidence="1 2" key="1">
    <citation type="submission" date="2018-08" db="EMBL/GenBank/DDBJ databases">
        <title>Genomic Encyclopedia of Archaeal and Bacterial Type Strains, Phase II (KMG-II): from individual species to whole genera.</title>
        <authorList>
            <person name="Goeker M."/>
        </authorList>
    </citation>
    <scope>NUCLEOTIDE SEQUENCE [LARGE SCALE GENOMIC DNA]</scope>
    <source>
        <strain evidence="1 2">DSM 45791</strain>
    </source>
</reference>
<sequence>MNKRSKRIGIVAGLAVAALGVGGTAGAMIAGGPTTPMPPAGPMADKQLAACLDAHRASCPDPNLPQHRGVKPQAAQPAQMTRDQAVAAALGKADPKAKATSAITSSNLEPLSSYEKATYNGAHVNAALAPSTQVWVVTVNAAPNPAEIDTPPGQKPKVYTHYTVVIDASTHHWVEEDYQQ</sequence>
<dbReference type="EMBL" id="QUNO01000002">
    <property type="protein sequence ID" value="REH53874.1"/>
    <property type="molecule type" value="Genomic_DNA"/>
</dbReference>
<evidence type="ECO:0000313" key="1">
    <source>
        <dbReference type="EMBL" id="REH53874.1"/>
    </source>
</evidence>
<dbReference type="AlphaFoldDB" id="A0A3E0I540"/>
<evidence type="ECO:0000313" key="2">
    <source>
        <dbReference type="Proteomes" id="UP000256269"/>
    </source>
</evidence>
<protein>
    <submittedName>
        <fullName evidence="1">Uncharacterized protein</fullName>
    </submittedName>
</protein>
<organism evidence="1 2">
    <name type="scientific">Kutzneria buriramensis</name>
    <dbReference type="NCBI Taxonomy" id="1045776"/>
    <lineage>
        <taxon>Bacteria</taxon>
        <taxon>Bacillati</taxon>
        <taxon>Actinomycetota</taxon>
        <taxon>Actinomycetes</taxon>
        <taxon>Pseudonocardiales</taxon>
        <taxon>Pseudonocardiaceae</taxon>
        <taxon>Kutzneria</taxon>
    </lineage>
</organism>
<name>A0A3E0I540_9PSEU</name>
<keyword evidence="2" id="KW-1185">Reference proteome</keyword>